<organism evidence="3 4">
    <name type="scientific">Stylosanthes scabra</name>
    <dbReference type="NCBI Taxonomy" id="79078"/>
    <lineage>
        <taxon>Eukaryota</taxon>
        <taxon>Viridiplantae</taxon>
        <taxon>Streptophyta</taxon>
        <taxon>Embryophyta</taxon>
        <taxon>Tracheophyta</taxon>
        <taxon>Spermatophyta</taxon>
        <taxon>Magnoliopsida</taxon>
        <taxon>eudicotyledons</taxon>
        <taxon>Gunneridae</taxon>
        <taxon>Pentapetalae</taxon>
        <taxon>rosids</taxon>
        <taxon>fabids</taxon>
        <taxon>Fabales</taxon>
        <taxon>Fabaceae</taxon>
        <taxon>Papilionoideae</taxon>
        <taxon>50 kb inversion clade</taxon>
        <taxon>dalbergioids sensu lato</taxon>
        <taxon>Dalbergieae</taxon>
        <taxon>Pterocarpus clade</taxon>
        <taxon>Stylosanthes</taxon>
    </lineage>
</organism>
<feature type="domain" description="DUF4283" evidence="2">
    <location>
        <begin position="43"/>
        <end position="120"/>
    </location>
</feature>
<protein>
    <recommendedName>
        <fullName evidence="2">DUF4283 domain-containing protein</fullName>
    </recommendedName>
</protein>
<reference evidence="3 4" key="1">
    <citation type="journal article" date="2023" name="Plants (Basel)">
        <title>Bridging the Gap: Combining Genomics and Transcriptomics Approaches to Understand Stylosanthes scabra, an Orphan Legume from the Brazilian Caatinga.</title>
        <authorList>
            <person name="Ferreira-Neto J.R.C."/>
            <person name="da Silva M.D."/>
            <person name="Binneck E."/>
            <person name="de Melo N.F."/>
            <person name="da Silva R.H."/>
            <person name="de Melo A.L.T.M."/>
            <person name="Pandolfi V."/>
            <person name="Bustamante F.O."/>
            <person name="Brasileiro-Vidal A.C."/>
            <person name="Benko-Iseppon A.M."/>
        </authorList>
    </citation>
    <scope>NUCLEOTIDE SEQUENCE [LARGE SCALE GENOMIC DNA]</scope>
    <source>
        <tissue evidence="3">Leaves</tissue>
    </source>
</reference>
<evidence type="ECO:0000259" key="2">
    <source>
        <dbReference type="Pfam" id="PF14111"/>
    </source>
</evidence>
<comment type="caution">
    <text evidence="3">The sequence shown here is derived from an EMBL/GenBank/DDBJ whole genome shotgun (WGS) entry which is preliminary data.</text>
</comment>
<accession>A0ABU6QT56</accession>
<evidence type="ECO:0000256" key="1">
    <source>
        <dbReference type="SAM" id="MobiDB-lite"/>
    </source>
</evidence>
<dbReference type="EMBL" id="JASCZI010001083">
    <property type="protein sequence ID" value="MED6114229.1"/>
    <property type="molecule type" value="Genomic_DNA"/>
</dbReference>
<dbReference type="InterPro" id="IPR025558">
    <property type="entry name" value="DUF4283"/>
</dbReference>
<evidence type="ECO:0000313" key="3">
    <source>
        <dbReference type="EMBL" id="MED6114229.1"/>
    </source>
</evidence>
<gene>
    <name evidence="3" type="ORF">PIB30_078421</name>
</gene>
<keyword evidence="4" id="KW-1185">Reference proteome</keyword>
<name>A0ABU6QT56_9FABA</name>
<feature type="region of interest" description="Disordered" evidence="1">
    <location>
        <begin position="224"/>
        <end position="245"/>
    </location>
</feature>
<dbReference type="Pfam" id="PF14111">
    <property type="entry name" value="DUF4283"/>
    <property type="match status" value="1"/>
</dbReference>
<proteinExistence type="predicted"/>
<feature type="non-terminal residue" evidence="3">
    <location>
        <position position="309"/>
    </location>
</feature>
<dbReference type="Proteomes" id="UP001341840">
    <property type="component" value="Unassembled WGS sequence"/>
</dbReference>
<evidence type="ECO:0000313" key="4">
    <source>
        <dbReference type="Proteomes" id="UP001341840"/>
    </source>
</evidence>
<sequence>MEHQPVVGEEHYPARDMEESAEGKIITINENISEDFKPDCYNLVGKIITNKEMNFKALKTALLGIWGNTRGVSILEAGRNGIIISFKERSRGIQTLKISPWFVKGYLLNLQLWSQHEALSEVDLSQMEMWERMQHKHGNVSPGPKQTEVQPRIRWRKENSVEEDDHEEARENQSCMREVSWKGRERAVEQAMIGAEVAKESARNEKITNRESGCEALITYPKERIRSEQVEESTNPPPNQGRKSGFQLDLIEEAIGKTIWKFIKGKYVDMEIDYRSGPLKQGDECYGANTKAAIRPNGIQQDNMDGEGQ</sequence>